<evidence type="ECO:0000313" key="9">
    <source>
        <dbReference type="EMBL" id="KJR79627.1"/>
    </source>
</evidence>
<comment type="function">
    <text evidence="6">Sliding clamp subunit. Responsible for tethering the catalytic subunit of DNA polymerase to DNA during high-speed replication.</text>
</comment>
<dbReference type="CDD" id="cd00577">
    <property type="entry name" value="PCNA"/>
    <property type="match status" value="1"/>
</dbReference>
<dbReference type="InterPro" id="IPR022648">
    <property type="entry name" value="Pr_cel_nuc_antig_N"/>
</dbReference>
<dbReference type="GO" id="GO:0003677">
    <property type="term" value="F:DNA binding"/>
    <property type="evidence" value="ECO:0007669"/>
    <property type="project" value="UniProtKB-UniRule"/>
</dbReference>
<evidence type="ECO:0000256" key="4">
    <source>
        <dbReference type="HAMAP-Rule" id="MF_00317"/>
    </source>
</evidence>
<reference evidence="9" key="1">
    <citation type="submission" date="2015-03" db="EMBL/GenBank/DDBJ databases">
        <title>Metagenome Sequencing of an Archaeal-Dominated Microbial Community from a Hot Spring at the Los Azufres Geothermal Field, Mexico.</title>
        <authorList>
            <person name="Servin-Garciduenas L.E."/>
            <person name="Martinez-Romero E."/>
        </authorList>
    </citation>
    <scope>NUCLEOTIDE SEQUENCE [LARGE SCALE GENOMIC DNA]</scope>
    <source>
        <strain evidence="9">AZ1-454</strain>
    </source>
</reference>
<dbReference type="HAMAP" id="MF_00317">
    <property type="entry name" value="DNApol_clamp_arch"/>
    <property type="match status" value="1"/>
</dbReference>
<organism evidence="9">
    <name type="scientific">Candidatus Aramenus sulfurataquae</name>
    <dbReference type="NCBI Taxonomy" id="1326980"/>
    <lineage>
        <taxon>Archaea</taxon>
        <taxon>Thermoproteota</taxon>
        <taxon>Thermoprotei</taxon>
        <taxon>Sulfolobales</taxon>
        <taxon>Sulfolobaceae</taxon>
        <taxon>Candidatus Aramenus</taxon>
    </lineage>
</organism>
<protein>
    <recommendedName>
        <fullName evidence="4">DNA polymerase sliding clamp</fullName>
    </recommendedName>
    <alternativeName>
        <fullName evidence="4">Proliferating cell nuclear antigen homolog</fullName>
        <shortName evidence="4">PCNA</shortName>
    </alternativeName>
</protein>
<dbReference type="Pfam" id="PF02747">
    <property type="entry name" value="PCNA_C"/>
    <property type="match status" value="1"/>
</dbReference>
<dbReference type="Pfam" id="PF00705">
    <property type="entry name" value="PCNA_N"/>
    <property type="match status" value="1"/>
</dbReference>
<dbReference type="PRINTS" id="PR00339">
    <property type="entry name" value="PCNACYCLIN"/>
</dbReference>
<evidence type="ECO:0000313" key="10">
    <source>
        <dbReference type="EMBL" id="MCL7343471.1"/>
    </source>
</evidence>
<dbReference type="GO" id="GO:0006272">
    <property type="term" value="P:leading strand elongation"/>
    <property type="evidence" value="ECO:0007669"/>
    <property type="project" value="TreeGrafter"/>
</dbReference>
<sequence>MRVSYEDVRNFKTIISVLSKLVDEASLKFKPEGIELEAIDRAHVSLLKLSFPKEEFKEYDVEQEVNFGFNTQYLLKVLSTARRKEELQIESTDVSQVTVRILGSYPKEFTLRNIDVSPPELPQLSLEFDVKADVLSSAFKKGVEEIASVSELIELEADENGIKLKSKGEAEAEVELSKDAGSLQDIEITKSTQSDYSSDYLSDVISLTKLSGSMKVAFSSQKPLQLEFNTEAGGSVIYLLAPQLG</sequence>
<name>A0A0F2LQ39_9CREN</name>
<proteinExistence type="inferred from homology"/>
<dbReference type="AlphaFoldDB" id="A0A0F2LQ39"/>
<dbReference type="NCBIfam" id="NF002220">
    <property type="entry name" value="PRK01115.1-3"/>
    <property type="match status" value="1"/>
</dbReference>
<keyword evidence="2 4" id="KW-0235">DNA replication</keyword>
<evidence type="ECO:0000256" key="6">
    <source>
        <dbReference type="RuleBase" id="RU003673"/>
    </source>
</evidence>
<comment type="caution">
    <text evidence="9">The sequence shown here is derived from an EMBL/GenBank/DDBJ whole genome shotgun (WGS) entry which is preliminary data.</text>
</comment>
<dbReference type="PANTHER" id="PTHR11352:SF0">
    <property type="entry name" value="PROLIFERATING CELL NUCLEAR ANTIGEN"/>
    <property type="match status" value="1"/>
</dbReference>
<comment type="subunit">
    <text evidence="4">Homotrimer. The subunits circularize to form a toroid; DNA passes through its center. Replication factor C (RFC) is required to load the toroid on the DNA.</text>
</comment>
<keyword evidence="3 4" id="KW-0238">DNA-binding</keyword>
<evidence type="ECO:0000256" key="2">
    <source>
        <dbReference type="ARBA" id="ARBA00022705"/>
    </source>
</evidence>
<feature type="domain" description="Proliferating cell nuclear antigen PCNA N-terminal" evidence="7">
    <location>
        <begin position="11"/>
        <end position="98"/>
    </location>
</feature>
<dbReference type="PANTHER" id="PTHR11352">
    <property type="entry name" value="PROLIFERATING CELL NUCLEAR ANTIGEN"/>
    <property type="match status" value="1"/>
</dbReference>
<evidence type="ECO:0000256" key="1">
    <source>
        <dbReference type="ARBA" id="ARBA00010462"/>
    </source>
</evidence>
<evidence type="ECO:0000256" key="5">
    <source>
        <dbReference type="RuleBase" id="RU003671"/>
    </source>
</evidence>
<dbReference type="Gene3D" id="3.70.10.10">
    <property type="match status" value="1"/>
</dbReference>
<evidence type="ECO:0000259" key="8">
    <source>
        <dbReference type="Pfam" id="PF02747"/>
    </source>
</evidence>
<accession>A0A0F2LQ39</accession>
<dbReference type="InterPro" id="IPR000730">
    <property type="entry name" value="Pr_cel_nuc_antig"/>
</dbReference>
<dbReference type="EMBL" id="JZWS01000003">
    <property type="protein sequence ID" value="KJR79627.1"/>
    <property type="molecule type" value="Genomic_DNA"/>
</dbReference>
<dbReference type="NCBIfam" id="TIGR00590">
    <property type="entry name" value="pcna"/>
    <property type="match status" value="1"/>
</dbReference>
<reference evidence="10" key="2">
    <citation type="submission" date="2022-05" db="EMBL/GenBank/DDBJ databases">
        <title>Metagenome Sequencing of an Archaeal-Dominated Microbial Community from a Hot Spring at the Los Azufres Geothermal Field, Mexico.</title>
        <authorList>
            <person name="Marin-Paredes R."/>
            <person name="Martinez-Romero E."/>
            <person name="Servin-Garciduenas L.E."/>
        </authorList>
    </citation>
    <scope>NUCLEOTIDE SEQUENCE</scope>
    <source>
        <strain evidence="10">AZ1-454</strain>
    </source>
</reference>
<dbReference type="InterPro" id="IPR022649">
    <property type="entry name" value="Pr_cel_nuc_antig_C"/>
</dbReference>
<dbReference type="SUPFAM" id="SSF55979">
    <property type="entry name" value="DNA clamp"/>
    <property type="match status" value="2"/>
</dbReference>
<dbReference type="InterPro" id="IPR046938">
    <property type="entry name" value="DNA_clamp_sf"/>
</dbReference>
<evidence type="ECO:0000259" key="7">
    <source>
        <dbReference type="Pfam" id="PF00705"/>
    </source>
</evidence>
<dbReference type="GO" id="GO:0030337">
    <property type="term" value="F:DNA polymerase processivity factor activity"/>
    <property type="evidence" value="ECO:0007669"/>
    <property type="project" value="UniProtKB-UniRule"/>
</dbReference>
<gene>
    <name evidence="4 10" type="primary">pcn</name>
    <name evidence="10" type="ORF">TQ35_002720</name>
    <name evidence="9" type="ORF">TQ35_00875</name>
</gene>
<dbReference type="EMBL" id="JZWS02000001">
    <property type="protein sequence ID" value="MCL7343471.1"/>
    <property type="molecule type" value="Genomic_DNA"/>
</dbReference>
<comment type="function">
    <text evidence="4">Sliding clamp subunit that acts as a moving platform for DNA processing. Responsible for tethering the catalytic subunit of DNA polymerase and other proteins to DNA during high-speed replication.</text>
</comment>
<comment type="similarity">
    <text evidence="1 4 5">Belongs to the PCNA family.</text>
</comment>
<feature type="domain" description="Proliferating cell nuclear antigen PCNA C-terminal" evidence="8">
    <location>
        <begin position="127"/>
        <end position="242"/>
    </location>
</feature>
<evidence type="ECO:0000256" key="3">
    <source>
        <dbReference type="ARBA" id="ARBA00023125"/>
    </source>
</evidence>
<dbReference type="GO" id="GO:0006275">
    <property type="term" value="P:regulation of DNA replication"/>
    <property type="evidence" value="ECO:0007669"/>
    <property type="project" value="UniProtKB-UniRule"/>
</dbReference>